<organism evidence="1 2">
    <name type="scientific">Portunus trituberculatus</name>
    <name type="common">Swimming crab</name>
    <name type="synonym">Neptunus trituberculatus</name>
    <dbReference type="NCBI Taxonomy" id="210409"/>
    <lineage>
        <taxon>Eukaryota</taxon>
        <taxon>Metazoa</taxon>
        <taxon>Ecdysozoa</taxon>
        <taxon>Arthropoda</taxon>
        <taxon>Crustacea</taxon>
        <taxon>Multicrustacea</taxon>
        <taxon>Malacostraca</taxon>
        <taxon>Eumalacostraca</taxon>
        <taxon>Eucarida</taxon>
        <taxon>Decapoda</taxon>
        <taxon>Pleocyemata</taxon>
        <taxon>Brachyura</taxon>
        <taxon>Eubrachyura</taxon>
        <taxon>Portunoidea</taxon>
        <taxon>Portunidae</taxon>
        <taxon>Portuninae</taxon>
        <taxon>Portunus</taxon>
    </lineage>
</organism>
<sequence length="71" mass="7962">MDRPNWTKKAVYLIFPDKIKKSRNSELVEGMLAQTPSLNQEIGGEGKAHGRSTLRVMHLSRQAVKPTNLTS</sequence>
<name>A0A5B7GIR6_PORTR</name>
<accession>A0A5B7GIR6</accession>
<keyword evidence="2" id="KW-1185">Reference proteome</keyword>
<dbReference type="Proteomes" id="UP000324222">
    <property type="component" value="Unassembled WGS sequence"/>
</dbReference>
<dbReference type="AlphaFoldDB" id="A0A5B7GIR6"/>
<protein>
    <submittedName>
        <fullName evidence="1">Uncharacterized protein</fullName>
    </submittedName>
</protein>
<reference evidence="1 2" key="1">
    <citation type="submission" date="2019-05" db="EMBL/GenBank/DDBJ databases">
        <title>Another draft genome of Portunus trituberculatus and its Hox gene families provides insights of decapod evolution.</title>
        <authorList>
            <person name="Jeong J.-H."/>
            <person name="Song I."/>
            <person name="Kim S."/>
            <person name="Choi T."/>
            <person name="Kim D."/>
            <person name="Ryu S."/>
            <person name="Kim W."/>
        </authorList>
    </citation>
    <scope>NUCLEOTIDE SEQUENCE [LARGE SCALE GENOMIC DNA]</scope>
    <source>
        <tissue evidence="1">Muscle</tissue>
    </source>
</reference>
<evidence type="ECO:0000313" key="1">
    <source>
        <dbReference type="EMBL" id="MPC57333.1"/>
    </source>
</evidence>
<evidence type="ECO:0000313" key="2">
    <source>
        <dbReference type="Proteomes" id="UP000324222"/>
    </source>
</evidence>
<dbReference type="EMBL" id="VSRR010014696">
    <property type="protein sequence ID" value="MPC57333.1"/>
    <property type="molecule type" value="Genomic_DNA"/>
</dbReference>
<proteinExistence type="predicted"/>
<comment type="caution">
    <text evidence="1">The sequence shown here is derived from an EMBL/GenBank/DDBJ whole genome shotgun (WGS) entry which is preliminary data.</text>
</comment>
<gene>
    <name evidence="1" type="ORF">E2C01_051311</name>
</gene>